<proteinExistence type="predicted"/>
<feature type="transmembrane region" description="Helical" evidence="5">
    <location>
        <begin position="68"/>
        <end position="87"/>
    </location>
</feature>
<dbReference type="Gene3D" id="1.20.1720.10">
    <property type="entry name" value="Multidrug resistance protein D"/>
    <property type="match status" value="1"/>
</dbReference>
<dbReference type="PRINTS" id="PR01036">
    <property type="entry name" value="TCRTETB"/>
</dbReference>
<organism evidence="7 8">
    <name type="scientific">Duganella dendranthematis</name>
    <dbReference type="NCBI Taxonomy" id="2728021"/>
    <lineage>
        <taxon>Bacteria</taxon>
        <taxon>Pseudomonadati</taxon>
        <taxon>Pseudomonadota</taxon>
        <taxon>Betaproteobacteria</taxon>
        <taxon>Burkholderiales</taxon>
        <taxon>Oxalobacteraceae</taxon>
        <taxon>Telluria group</taxon>
        <taxon>Duganella</taxon>
    </lineage>
</organism>
<accession>A0ABX6MIU5</accession>
<protein>
    <submittedName>
        <fullName evidence="7">MFS transporter</fullName>
    </submittedName>
</protein>
<keyword evidence="4 5" id="KW-0472">Membrane</keyword>
<keyword evidence="8" id="KW-1185">Reference proteome</keyword>
<dbReference type="InterPro" id="IPR020846">
    <property type="entry name" value="MFS_dom"/>
</dbReference>
<evidence type="ECO:0000259" key="6">
    <source>
        <dbReference type="PROSITE" id="PS50850"/>
    </source>
</evidence>
<feature type="transmembrane region" description="Helical" evidence="5">
    <location>
        <begin position="469"/>
        <end position="489"/>
    </location>
</feature>
<feature type="transmembrane region" description="Helical" evidence="5">
    <location>
        <begin position="443"/>
        <end position="463"/>
    </location>
</feature>
<dbReference type="PANTHER" id="PTHR42718:SF42">
    <property type="entry name" value="EXPORT PROTEIN"/>
    <property type="match status" value="1"/>
</dbReference>
<keyword evidence="3 5" id="KW-1133">Transmembrane helix</keyword>
<evidence type="ECO:0000256" key="4">
    <source>
        <dbReference type="ARBA" id="ARBA00023136"/>
    </source>
</evidence>
<evidence type="ECO:0000313" key="8">
    <source>
        <dbReference type="Proteomes" id="UP000503117"/>
    </source>
</evidence>
<feature type="transmembrane region" description="Helical" evidence="5">
    <location>
        <begin position="185"/>
        <end position="207"/>
    </location>
</feature>
<dbReference type="InterPro" id="IPR036259">
    <property type="entry name" value="MFS_trans_sf"/>
</dbReference>
<dbReference type="EMBL" id="CP051684">
    <property type="protein sequence ID" value="QJD94251.1"/>
    <property type="molecule type" value="Genomic_DNA"/>
</dbReference>
<feature type="transmembrane region" description="Helical" evidence="5">
    <location>
        <begin position="371"/>
        <end position="390"/>
    </location>
</feature>
<dbReference type="PROSITE" id="PS50850">
    <property type="entry name" value="MFS"/>
    <property type="match status" value="1"/>
</dbReference>
<feature type="transmembrane region" description="Helical" evidence="5">
    <location>
        <begin position="158"/>
        <end position="179"/>
    </location>
</feature>
<evidence type="ECO:0000313" key="7">
    <source>
        <dbReference type="EMBL" id="QJD94251.1"/>
    </source>
</evidence>
<dbReference type="Gene3D" id="1.20.1250.20">
    <property type="entry name" value="MFS general substrate transporter like domains"/>
    <property type="match status" value="1"/>
</dbReference>
<feature type="transmembrane region" description="Helical" evidence="5">
    <location>
        <begin position="265"/>
        <end position="286"/>
    </location>
</feature>
<dbReference type="CDD" id="cd17321">
    <property type="entry name" value="MFS_MMR_MDR_like"/>
    <property type="match status" value="1"/>
</dbReference>
<feature type="transmembrane region" description="Helical" evidence="5">
    <location>
        <begin position="237"/>
        <end position="259"/>
    </location>
</feature>
<feature type="transmembrane region" description="Helical" evidence="5">
    <location>
        <begin position="344"/>
        <end position="364"/>
    </location>
</feature>
<feature type="transmembrane region" description="Helical" evidence="5">
    <location>
        <begin position="402"/>
        <end position="422"/>
    </location>
</feature>
<comment type="subcellular location">
    <subcellularLocation>
        <location evidence="1">Membrane</location>
        <topology evidence="1">Multi-pass membrane protein</topology>
    </subcellularLocation>
</comment>
<sequence length="491" mass="49108">MSAVPHQGCDRAIAAAAGAPEVTPAPADHPRIVLATTILASSLAFIDGSVVNVGLPAIGRSLHADGGVLSWIINGYLLPLSALLLLGGAAGDRFGRRRILVLGVALFALASAWCALAPTATLLVAGRIVQGAGAALLMPNSLAILGTHFQGEARGRAIGIWAAVGAAAGAIGPLLGGWLVDVTGWRAIFFINLPLAAATIVLALRYLRADAPAAGDLRTDDAATGLARAAARPAATLDIAGAATASIGLAALTWGLTVATSGAGLHWQSGLGIVVGVVLMLLFLRVEQRAGDSAILPLSLFHSHSFSGLNLMTFLLYGALGALLLVLPFVLIEYDHYSASEAGAALLPLPVVIALASSTMGRLAGKLGPRLPLTAGPIIVAAGFMLAMRIGGGSYWTTTLPAMLVIAIGMAVAVAPLTTAVLSSVDAAHSGVASGFNSAVARAGGLFTTALLAAVLGAQGAALLDAFHVAALACAVTALASAGCAYRWIAA</sequence>
<reference evidence="7 8" key="1">
    <citation type="submission" date="2020-04" db="EMBL/GenBank/DDBJ databases">
        <title>Genome sequencing of novel species.</title>
        <authorList>
            <person name="Heo J."/>
            <person name="Kim S.-J."/>
            <person name="Kim J.-S."/>
            <person name="Hong S.-B."/>
            <person name="Kwon S.-W."/>
        </authorList>
    </citation>
    <scope>NUCLEOTIDE SEQUENCE [LARGE SCALE GENOMIC DNA]</scope>
    <source>
        <strain evidence="7 8">AF9R3</strain>
    </source>
</reference>
<gene>
    <name evidence="7" type="ORF">HH213_22765</name>
</gene>
<dbReference type="InterPro" id="IPR011701">
    <property type="entry name" value="MFS"/>
</dbReference>
<feature type="transmembrane region" description="Helical" evidence="5">
    <location>
        <begin position="128"/>
        <end position="146"/>
    </location>
</feature>
<dbReference type="Pfam" id="PF07690">
    <property type="entry name" value="MFS_1"/>
    <property type="match status" value="1"/>
</dbReference>
<evidence type="ECO:0000256" key="3">
    <source>
        <dbReference type="ARBA" id="ARBA00022989"/>
    </source>
</evidence>
<keyword evidence="2 5" id="KW-0812">Transmembrane</keyword>
<name>A0ABX6MIU5_9BURK</name>
<dbReference type="SUPFAM" id="SSF103473">
    <property type="entry name" value="MFS general substrate transporter"/>
    <property type="match status" value="1"/>
</dbReference>
<dbReference type="PANTHER" id="PTHR42718">
    <property type="entry name" value="MAJOR FACILITATOR SUPERFAMILY MULTIDRUG TRANSPORTER MFSC"/>
    <property type="match status" value="1"/>
</dbReference>
<feature type="transmembrane region" description="Helical" evidence="5">
    <location>
        <begin position="99"/>
        <end position="122"/>
    </location>
</feature>
<evidence type="ECO:0000256" key="2">
    <source>
        <dbReference type="ARBA" id="ARBA00022692"/>
    </source>
</evidence>
<evidence type="ECO:0000256" key="1">
    <source>
        <dbReference type="ARBA" id="ARBA00004141"/>
    </source>
</evidence>
<feature type="domain" description="Major facilitator superfamily (MFS) profile" evidence="6">
    <location>
        <begin position="33"/>
        <end position="491"/>
    </location>
</feature>
<evidence type="ECO:0000256" key="5">
    <source>
        <dbReference type="SAM" id="Phobius"/>
    </source>
</evidence>
<dbReference type="Proteomes" id="UP000503117">
    <property type="component" value="Chromosome"/>
</dbReference>
<feature type="transmembrane region" description="Helical" evidence="5">
    <location>
        <begin position="307"/>
        <end position="332"/>
    </location>
</feature>